<comment type="caution">
    <text evidence="5">The sequence shown here is derived from an EMBL/GenBank/DDBJ whole genome shotgun (WGS) entry which is preliminary data.</text>
</comment>
<reference evidence="5 6" key="1">
    <citation type="submission" date="2015-03" db="EMBL/GenBank/DDBJ databases">
        <title>RNA-seq based gene annotation and comparative genomics of four Zymoseptoria species reveal species-specific pathogenicity related genes and transposable element activity.</title>
        <authorList>
            <person name="Grandaubert J."/>
            <person name="Bhattacharyya A."/>
            <person name="Stukenbrock E.H."/>
        </authorList>
    </citation>
    <scope>NUCLEOTIDE SEQUENCE [LARGE SCALE GENOMIC DNA]</scope>
    <source>
        <strain evidence="5 6">Zb18110</strain>
    </source>
</reference>
<dbReference type="SFLD" id="SFLDG01163">
    <property type="entry name" value="II"/>
    <property type="match status" value="1"/>
</dbReference>
<dbReference type="AlphaFoldDB" id="A0A0F4G8C4"/>
<dbReference type="OrthoDB" id="3913316at2759"/>
<comment type="similarity">
    <text evidence="1">Belongs to the aromatic prenyltransferase family.</text>
</comment>
<proteinExistence type="inferred from homology"/>
<dbReference type="SUPFAM" id="SSF143492">
    <property type="entry name" value="Prenyltransferase-like"/>
    <property type="match status" value="1"/>
</dbReference>
<keyword evidence="6" id="KW-1185">Reference proteome</keyword>
<keyword evidence="3" id="KW-0808">Transferase</keyword>
<protein>
    <recommendedName>
        <fullName evidence="4">Aromatic prenyltransferase</fullName>
    </recommendedName>
</protein>
<evidence type="ECO:0000313" key="6">
    <source>
        <dbReference type="Proteomes" id="UP000033647"/>
    </source>
</evidence>
<evidence type="ECO:0000313" key="5">
    <source>
        <dbReference type="EMBL" id="KJX93611.1"/>
    </source>
</evidence>
<dbReference type="GO" id="GO:0004659">
    <property type="term" value="F:prenyltransferase activity"/>
    <property type="evidence" value="ECO:0007669"/>
    <property type="project" value="UniProtKB-KW"/>
</dbReference>
<evidence type="ECO:0000256" key="1">
    <source>
        <dbReference type="ARBA" id="ARBA00005368"/>
    </source>
</evidence>
<dbReference type="InterPro" id="IPR033964">
    <property type="entry name" value="ABBA"/>
</dbReference>
<dbReference type="SFLD" id="SFLDS00036">
    <property type="entry name" value="Aromatic_Prenyltransferase"/>
    <property type="match status" value="1"/>
</dbReference>
<evidence type="ECO:0000256" key="3">
    <source>
        <dbReference type="ARBA" id="ARBA00022679"/>
    </source>
</evidence>
<accession>A0A0F4G8C4</accession>
<evidence type="ECO:0000256" key="2">
    <source>
        <dbReference type="ARBA" id="ARBA00022602"/>
    </source>
</evidence>
<name>A0A0F4G8C4_9PEZI</name>
<sequence length="308" mass="34979">MAAQIQKFDHLVFTSDFTAICDTLGAPYSRKIIEQILVAFREYEGKAIIAMRCTSRAADGIGFRMYFPGQSIDTTTIAARTGWIEREHSLARLVRSWTTQEAEQWCDFDPCRGLSKTWVYYRQLRPVETILSAEGVSAAVRARMLDFQGIGLNRVNFTAVDYRKATINVYFLVPEALTVERATRYISLARSTTFSEAEMDALENDVETMRSFMGPKFSFAVTLAQATGQVQRVSFYARAKEASSLIQLDKRIAKFFMEAPSHDPGKFMTIGWSFGSSADSRYMKGEVSYSGDMKSHVHDMMNHWLDRK</sequence>
<dbReference type="InterPro" id="IPR036239">
    <property type="entry name" value="PrenylTrfase-like_sf"/>
</dbReference>
<keyword evidence="2" id="KW-0637">Prenyltransferase</keyword>
<organism evidence="5 6">
    <name type="scientific">Zymoseptoria brevis</name>
    <dbReference type="NCBI Taxonomy" id="1047168"/>
    <lineage>
        <taxon>Eukaryota</taxon>
        <taxon>Fungi</taxon>
        <taxon>Dikarya</taxon>
        <taxon>Ascomycota</taxon>
        <taxon>Pezizomycotina</taxon>
        <taxon>Dothideomycetes</taxon>
        <taxon>Dothideomycetidae</taxon>
        <taxon>Mycosphaerellales</taxon>
        <taxon>Mycosphaerellaceae</taxon>
        <taxon>Zymoseptoria</taxon>
    </lineage>
</organism>
<dbReference type="Pfam" id="PF11468">
    <property type="entry name" value="PTase_Orf2"/>
    <property type="match status" value="1"/>
</dbReference>
<dbReference type="EMBL" id="LAFY01004243">
    <property type="protein sequence ID" value="KJX93611.1"/>
    <property type="molecule type" value="Genomic_DNA"/>
</dbReference>
<dbReference type="InterPro" id="IPR020965">
    <property type="entry name" value="Prenyltransferase_CloQ"/>
</dbReference>
<dbReference type="Proteomes" id="UP000033647">
    <property type="component" value="Unassembled WGS sequence"/>
</dbReference>
<gene>
    <name evidence="5" type="ORF">TI39_contig4284g00002</name>
</gene>
<evidence type="ECO:0000256" key="4">
    <source>
        <dbReference type="ARBA" id="ARBA00033767"/>
    </source>
</evidence>